<evidence type="ECO:0000313" key="1">
    <source>
        <dbReference type="EMBL" id="WAS98356.1"/>
    </source>
</evidence>
<dbReference type="Proteomes" id="UP001164459">
    <property type="component" value="Chromosome"/>
</dbReference>
<keyword evidence="2" id="KW-1185">Reference proteome</keyword>
<organism evidence="1 2">
    <name type="scientific">Nannocystis punicea</name>
    <dbReference type="NCBI Taxonomy" id="2995304"/>
    <lineage>
        <taxon>Bacteria</taxon>
        <taxon>Pseudomonadati</taxon>
        <taxon>Myxococcota</taxon>
        <taxon>Polyangia</taxon>
        <taxon>Nannocystales</taxon>
        <taxon>Nannocystaceae</taxon>
        <taxon>Nannocystis</taxon>
    </lineage>
</organism>
<evidence type="ECO:0000313" key="2">
    <source>
        <dbReference type="Proteomes" id="UP001164459"/>
    </source>
</evidence>
<name>A0ABY7HGM6_9BACT</name>
<reference evidence="1" key="1">
    <citation type="submission" date="2022-11" db="EMBL/GenBank/DDBJ databases">
        <title>Minimal conservation of predation-associated metabolite biosynthetic gene clusters underscores biosynthetic potential of Myxococcota including descriptions for ten novel species: Archangium lansinium sp. nov., Myxococcus landrumus sp. nov., Nannocystis bai.</title>
        <authorList>
            <person name="Ahearne A."/>
            <person name="Stevens C."/>
            <person name="Dowd S."/>
        </authorList>
    </citation>
    <scope>NUCLEOTIDE SEQUENCE</scope>
    <source>
        <strain evidence="1">Fl3</strain>
    </source>
</reference>
<proteinExistence type="predicted"/>
<gene>
    <name evidence="1" type="ORF">O0S08_19620</name>
</gene>
<accession>A0ABY7HGM6</accession>
<sequence length="71" mass="8037">MTERDYELLDLCVEHGCILVAAGEVGDERYARLLRECEDMQDRGLATAHYLARGFRVALTDAGRRRRAGQP</sequence>
<protein>
    <submittedName>
        <fullName evidence="1">Uncharacterized protein</fullName>
    </submittedName>
</protein>
<dbReference type="EMBL" id="CP114040">
    <property type="protein sequence ID" value="WAS98356.1"/>
    <property type="molecule type" value="Genomic_DNA"/>
</dbReference>
<dbReference type="RefSeq" id="WP_269040722.1">
    <property type="nucleotide sequence ID" value="NZ_CP114040.1"/>
</dbReference>